<evidence type="ECO:0000313" key="3">
    <source>
        <dbReference type="Proteomes" id="UP001184861"/>
    </source>
</evidence>
<dbReference type="RefSeq" id="WP_309944690.1">
    <property type="nucleotide sequence ID" value="NZ_JAVDQY010000001.1"/>
</dbReference>
<dbReference type="EMBL" id="JAVDQY010000001">
    <property type="protein sequence ID" value="MDR6525329.1"/>
    <property type="molecule type" value="Genomic_DNA"/>
</dbReference>
<dbReference type="Proteomes" id="UP001184861">
    <property type="component" value="Unassembled WGS sequence"/>
</dbReference>
<dbReference type="SUPFAM" id="SSF49842">
    <property type="entry name" value="TNF-like"/>
    <property type="match status" value="1"/>
</dbReference>
<proteinExistence type="predicted"/>
<dbReference type="Gene3D" id="2.60.120.40">
    <property type="match status" value="1"/>
</dbReference>
<organism evidence="2 3">
    <name type="scientific">Chryseobacterium rhizosphaerae</name>
    <dbReference type="NCBI Taxonomy" id="395937"/>
    <lineage>
        <taxon>Bacteria</taxon>
        <taxon>Pseudomonadati</taxon>
        <taxon>Bacteroidota</taxon>
        <taxon>Flavobacteriia</taxon>
        <taxon>Flavobacteriales</taxon>
        <taxon>Weeksellaceae</taxon>
        <taxon>Chryseobacterium group</taxon>
        <taxon>Chryseobacterium</taxon>
    </lineage>
</organism>
<evidence type="ECO:0000256" key="1">
    <source>
        <dbReference type="SAM" id="SignalP"/>
    </source>
</evidence>
<name>A0AAE3Y7F0_9FLAO</name>
<evidence type="ECO:0008006" key="4">
    <source>
        <dbReference type="Google" id="ProtNLM"/>
    </source>
</evidence>
<feature type="signal peptide" evidence="1">
    <location>
        <begin position="1"/>
        <end position="21"/>
    </location>
</feature>
<dbReference type="AlphaFoldDB" id="A0AAE3Y7F0"/>
<keyword evidence="1" id="KW-0732">Signal</keyword>
<feature type="chain" id="PRO_5042119018" description="C1q domain-containing protein" evidence="1">
    <location>
        <begin position="22"/>
        <end position="308"/>
    </location>
</feature>
<comment type="caution">
    <text evidence="2">The sequence shown here is derived from an EMBL/GenBank/DDBJ whole genome shotgun (WGS) entry which is preliminary data.</text>
</comment>
<protein>
    <recommendedName>
        <fullName evidence="4">C1q domain-containing protein</fullName>
    </recommendedName>
</protein>
<gene>
    <name evidence="2" type="ORF">J2787_000699</name>
</gene>
<reference evidence="2" key="1">
    <citation type="submission" date="2023-07" db="EMBL/GenBank/DDBJ databases">
        <title>Sorghum-associated microbial communities from plants grown in Nebraska, USA.</title>
        <authorList>
            <person name="Schachtman D."/>
        </authorList>
    </citation>
    <scope>NUCLEOTIDE SEQUENCE</scope>
    <source>
        <strain evidence="2">DS2360</strain>
    </source>
</reference>
<evidence type="ECO:0000313" key="2">
    <source>
        <dbReference type="EMBL" id="MDR6525329.1"/>
    </source>
</evidence>
<dbReference type="InterPro" id="IPR008983">
    <property type="entry name" value="Tumour_necrosis_fac-like_dom"/>
</dbReference>
<accession>A0AAE3Y7F0</accession>
<sequence length="308" mass="32222">MRKKMLFLPLLVVLNGAFMHSQTGNIGINTISPGSKLTVNGSFAAAYKTTATSGPVDANDYYIAYSGNSNGTLALPAATSGSGNFIGRIYHFKNTGTGQLSVTADGSELIDNQSGAGVSSINIPPGYYAFFISKGTTAGTTWELILLSSSDSLPAAETTYPFSTISTTTRQSLPASTGPYIVSELNYPQGTVINTAGVLNTSNGRFTAPTKGYYMFYGSTQFDNGSLPGNSAFAWAILYLIKNYNTTPNNILVQSYQPSPGTLVGTNVSCITYLNAGETVSLASAAAVSSGTVYQVVVSSLYGYKIAN</sequence>